<keyword evidence="1" id="KW-0812">Transmembrane</keyword>
<dbReference type="Gene3D" id="3.30.70.270">
    <property type="match status" value="1"/>
</dbReference>
<dbReference type="SMART" id="SM00267">
    <property type="entry name" value="GGDEF"/>
    <property type="match status" value="1"/>
</dbReference>
<feature type="domain" description="EAL" evidence="2">
    <location>
        <begin position="495"/>
        <end position="747"/>
    </location>
</feature>
<feature type="transmembrane region" description="Helical" evidence="1">
    <location>
        <begin position="292"/>
        <end position="311"/>
    </location>
</feature>
<dbReference type="Pfam" id="PF00990">
    <property type="entry name" value="GGDEF"/>
    <property type="match status" value="1"/>
</dbReference>
<dbReference type="InterPro" id="IPR001633">
    <property type="entry name" value="EAL_dom"/>
</dbReference>
<dbReference type="SMART" id="SM00052">
    <property type="entry name" value="EAL"/>
    <property type="match status" value="1"/>
</dbReference>
<dbReference type="InterPro" id="IPR043128">
    <property type="entry name" value="Rev_trsase/Diguanyl_cyclase"/>
</dbReference>
<keyword evidence="1" id="KW-1133">Transmembrane helix</keyword>
<protein>
    <submittedName>
        <fullName evidence="4">EAL domain-containing protein</fullName>
    </submittedName>
</protein>
<feature type="transmembrane region" description="Helical" evidence="1">
    <location>
        <begin position="79"/>
        <end position="98"/>
    </location>
</feature>
<dbReference type="PANTHER" id="PTHR44757:SF2">
    <property type="entry name" value="BIOFILM ARCHITECTURE MAINTENANCE PROTEIN MBAA"/>
    <property type="match status" value="1"/>
</dbReference>
<evidence type="ECO:0000256" key="1">
    <source>
        <dbReference type="SAM" id="Phobius"/>
    </source>
</evidence>
<comment type="caution">
    <text evidence="4">The sequence shown here is derived from an EMBL/GenBank/DDBJ whole genome shotgun (WGS) entry which is preliminary data.</text>
</comment>
<organism evidence="4 5">
    <name type="scientific">Aquipuribacter nitratireducens</name>
    <dbReference type="NCBI Taxonomy" id="650104"/>
    <lineage>
        <taxon>Bacteria</taxon>
        <taxon>Bacillati</taxon>
        <taxon>Actinomycetota</taxon>
        <taxon>Actinomycetes</taxon>
        <taxon>Micrococcales</taxon>
        <taxon>Intrasporangiaceae</taxon>
        <taxon>Aquipuribacter</taxon>
    </lineage>
</organism>
<dbReference type="SUPFAM" id="SSF55073">
    <property type="entry name" value="Nucleotide cyclase"/>
    <property type="match status" value="1"/>
</dbReference>
<dbReference type="NCBIfam" id="TIGR00254">
    <property type="entry name" value="GGDEF"/>
    <property type="match status" value="1"/>
</dbReference>
<dbReference type="InterPro" id="IPR000160">
    <property type="entry name" value="GGDEF_dom"/>
</dbReference>
<dbReference type="RefSeq" id="WP_340270431.1">
    <property type="nucleotide sequence ID" value="NZ_JBBEOG010000006.1"/>
</dbReference>
<dbReference type="InterPro" id="IPR029787">
    <property type="entry name" value="Nucleotide_cyclase"/>
</dbReference>
<dbReference type="InterPro" id="IPR052155">
    <property type="entry name" value="Biofilm_reg_signaling"/>
</dbReference>
<dbReference type="PROSITE" id="PS50883">
    <property type="entry name" value="EAL"/>
    <property type="match status" value="1"/>
</dbReference>
<feature type="transmembrane region" description="Helical" evidence="1">
    <location>
        <begin position="205"/>
        <end position="225"/>
    </location>
</feature>
<dbReference type="Gene3D" id="3.20.20.450">
    <property type="entry name" value="EAL domain"/>
    <property type="match status" value="1"/>
</dbReference>
<feature type="transmembrane region" description="Helical" evidence="1">
    <location>
        <begin position="110"/>
        <end position="127"/>
    </location>
</feature>
<dbReference type="Pfam" id="PF00563">
    <property type="entry name" value="EAL"/>
    <property type="match status" value="1"/>
</dbReference>
<accession>A0ABW0GRV2</accession>
<keyword evidence="5" id="KW-1185">Reference proteome</keyword>
<evidence type="ECO:0000313" key="4">
    <source>
        <dbReference type="EMBL" id="MFC5382718.1"/>
    </source>
</evidence>
<feature type="transmembrane region" description="Helical" evidence="1">
    <location>
        <begin position="139"/>
        <end position="165"/>
    </location>
</feature>
<dbReference type="EMBL" id="JBHSLD010000028">
    <property type="protein sequence ID" value="MFC5382718.1"/>
    <property type="molecule type" value="Genomic_DNA"/>
</dbReference>
<dbReference type="Proteomes" id="UP001596122">
    <property type="component" value="Unassembled WGS sequence"/>
</dbReference>
<feature type="transmembrane region" description="Helical" evidence="1">
    <location>
        <begin position="177"/>
        <end position="198"/>
    </location>
</feature>
<dbReference type="PANTHER" id="PTHR44757">
    <property type="entry name" value="DIGUANYLATE CYCLASE DGCP"/>
    <property type="match status" value="1"/>
</dbReference>
<dbReference type="PROSITE" id="PS50887">
    <property type="entry name" value="GGDEF"/>
    <property type="match status" value="1"/>
</dbReference>
<dbReference type="SUPFAM" id="SSF141868">
    <property type="entry name" value="EAL domain-like"/>
    <property type="match status" value="1"/>
</dbReference>
<sequence length="747" mass="77686">MTSALVVPPRGRALVLAAAVLWGAGLTAFVVSTVLVTREQRSDLLDTWLYSGVALAAAALALLRPLLVPRGRVLWSLNALALAVYAAGDVLYSFWVVTLDPEPYPSAADGLWLSYYLLTVAFLVALLRTRARGVSRSTAFDGLVVGLGAAAATAAVSFDTILGAAAGGAPVETAVSLAYPVGALVLLGTAGAALAVMGWRVGLQWWALVLGGLLFAAADTVYALLTATDGYEDGGPLDAVWLAALGLQAAAGWVRPRDARHAAPGGLLTLVLPLAFAGAALTLLVLEHFQRLSLLALVLAAGTVAAALLRITLTVEEVRQLAVTRVQALTDELTGLANRRRLDQALRAALEGPDDRVGLLMLDLDRFKEVNDALGHPSGDALLREVARRLSEHVSGGELVARLGGDEFAVLLPGTTGEALLRRARSVAALLDPPVDLGHISLEVSTSVGAAHAPAHAGDPSGLLRAADVAMYRAKRRGAQVCLYEASVDTATPEHLRVIEDFRRSFADSGVRCRYAPVLDARDGSVRRVTAVPHWDHPRLGDIPPRELLEMVERTGLVREHTTHVVRRALGDAAAWAGEAPPVTVAVRLTAVELLDARLPRTVADALAAVGLPPGCLVVECEESALAEEPRRCRRAFAGLHRLGVRVGLVGLGAGRAGVEDLRAVPLSSLTLDPSVVRDAGRDGAVAAAVTALVVLGHDLGTEVLADGVADAAHAEALAALGVDGVAGPLAGDVVAPDDVLALSRVP</sequence>
<gene>
    <name evidence="4" type="ORF">ACFPJ6_18285</name>
</gene>
<feature type="transmembrane region" description="Helical" evidence="1">
    <location>
        <begin position="12"/>
        <end position="36"/>
    </location>
</feature>
<name>A0ABW0GRV2_9MICO</name>
<keyword evidence="1" id="KW-0472">Membrane</keyword>
<dbReference type="CDD" id="cd01949">
    <property type="entry name" value="GGDEF"/>
    <property type="match status" value="1"/>
</dbReference>
<evidence type="ECO:0000313" key="5">
    <source>
        <dbReference type="Proteomes" id="UP001596122"/>
    </source>
</evidence>
<evidence type="ECO:0000259" key="2">
    <source>
        <dbReference type="PROSITE" id="PS50883"/>
    </source>
</evidence>
<dbReference type="InterPro" id="IPR035919">
    <property type="entry name" value="EAL_sf"/>
</dbReference>
<feature type="transmembrane region" description="Helical" evidence="1">
    <location>
        <begin position="266"/>
        <end position="286"/>
    </location>
</feature>
<reference evidence="5" key="1">
    <citation type="journal article" date="2019" name="Int. J. Syst. Evol. Microbiol.">
        <title>The Global Catalogue of Microorganisms (GCM) 10K type strain sequencing project: providing services to taxonomists for standard genome sequencing and annotation.</title>
        <authorList>
            <consortium name="The Broad Institute Genomics Platform"/>
            <consortium name="The Broad Institute Genome Sequencing Center for Infectious Disease"/>
            <person name="Wu L."/>
            <person name="Ma J."/>
        </authorList>
    </citation>
    <scope>NUCLEOTIDE SEQUENCE [LARGE SCALE GENOMIC DNA]</scope>
    <source>
        <strain evidence="5">CCUG 43114</strain>
    </source>
</reference>
<evidence type="ECO:0000259" key="3">
    <source>
        <dbReference type="PROSITE" id="PS50887"/>
    </source>
</evidence>
<proteinExistence type="predicted"/>
<feature type="transmembrane region" description="Helical" evidence="1">
    <location>
        <begin position="48"/>
        <end position="67"/>
    </location>
</feature>
<feature type="domain" description="GGDEF" evidence="3">
    <location>
        <begin position="355"/>
        <end position="486"/>
    </location>
</feature>
<dbReference type="CDD" id="cd01948">
    <property type="entry name" value="EAL"/>
    <property type="match status" value="1"/>
</dbReference>